<reference evidence="1 2" key="1">
    <citation type="submission" date="2019-01" db="EMBL/GenBank/DDBJ databases">
        <authorList>
            <person name="Chen W.-M."/>
        </authorList>
    </citation>
    <scope>NUCLEOTIDE SEQUENCE [LARGE SCALE GENOMIC DNA]</scope>
    <source>
        <strain evidence="1 2">HPM-16</strain>
    </source>
</reference>
<dbReference type="AlphaFoldDB" id="A0A437Q1A4"/>
<dbReference type="SUPFAM" id="SSF103515">
    <property type="entry name" value="Autotransporter"/>
    <property type="match status" value="1"/>
</dbReference>
<proteinExistence type="predicted"/>
<protein>
    <submittedName>
        <fullName evidence="1">Copper resistance protein B</fullName>
    </submittedName>
</protein>
<dbReference type="Proteomes" id="UP000282818">
    <property type="component" value="Unassembled WGS sequence"/>
</dbReference>
<dbReference type="Pfam" id="PF05275">
    <property type="entry name" value="CopB"/>
    <property type="match status" value="1"/>
</dbReference>
<dbReference type="InterPro" id="IPR007939">
    <property type="entry name" value="Cu-R_B_prcur"/>
</dbReference>
<dbReference type="GO" id="GO:0009279">
    <property type="term" value="C:cell outer membrane"/>
    <property type="evidence" value="ECO:0007669"/>
    <property type="project" value="InterPro"/>
</dbReference>
<dbReference type="EMBL" id="SACQ01000015">
    <property type="protein sequence ID" value="RVU28269.1"/>
    <property type="molecule type" value="Genomic_DNA"/>
</dbReference>
<organism evidence="1 2">
    <name type="scientific">Neptunomonas marina</name>
    <dbReference type="NCBI Taxonomy" id="1815562"/>
    <lineage>
        <taxon>Bacteria</taxon>
        <taxon>Pseudomonadati</taxon>
        <taxon>Pseudomonadota</taxon>
        <taxon>Gammaproteobacteria</taxon>
        <taxon>Oceanospirillales</taxon>
        <taxon>Oceanospirillaceae</taxon>
        <taxon>Neptunomonas</taxon>
    </lineage>
</organism>
<dbReference type="GO" id="GO:0006878">
    <property type="term" value="P:intracellular copper ion homeostasis"/>
    <property type="evidence" value="ECO:0007669"/>
    <property type="project" value="InterPro"/>
</dbReference>
<name>A0A437Q1A4_9GAMM</name>
<gene>
    <name evidence="1" type="ORF">EOE65_17765</name>
</gene>
<dbReference type="GO" id="GO:0005507">
    <property type="term" value="F:copper ion binding"/>
    <property type="evidence" value="ECO:0007669"/>
    <property type="project" value="InterPro"/>
</dbReference>
<accession>A0A437Q1A4</accession>
<evidence type="ECO:0000313" key="1">
    <source>
        <dbReference type="EMBL" id="RVU28269.1"/>
    </source>
</evidence>
<comment type="caution">
    <text evidence="1">The sequence shown here is derived from an EMBL/GenBank/DDBJ whole genome shotgun (WGS) entry which is preliminary data.</text>
</comment>
<dbReference type="RefSeq" id="WP_127696239.1">
    <property type="nucleotide sequence ID" value="NZ_SACQ01000015.1"/>
</dbReference>
<keyword evidence="2" id="KW-1185">Reference proteome</keyword>
<sequence length="284" mass="32111">MKQLINVDVIKPLAVVAVFAMSTSSLLARAEMDHSKMAQAKTDQPEIRDPHAYSDGYTLEKGPYALGGPRQIKLADEHKFWAIQGDRVEYDSDNDTGVFDVRGWYGSTYDRLYVKFEGDVASGRLEESQADILWSHAYSAYFDTQLGIRLDQYDEGVDRQWLAIGLQGLAPYWFELDMTAYIGESGRTALSLEAEYEILLSQQWVLQPRAEVSLYGQDDIENGLGDGFSDVAFGLRVRYEMTRQFAPYVGVEWTSKLGQTADIARAANESVRDTRYVAGIKFWF</sequence>
<dbReference type="InterPro" id="IPR036709">
    <property type="entry name" value="Autotransporte_beta_dom_sf"/>
</dbReference>
<evidence type="ECO:0000313" key="2">
    <source>
        <dbReference type="Proteomes" id="UP000282818"/>
    </source>
</evidence>